<dbReference type="RefSeq" id="WP_001309346.1">
    <property type="nucleotide sequence ID" value="NZ_AP022173.1"/>
</dbReference>
<dbReference type="Proteomes" id="UP001223829">
    <property type="component" value="Unassembled WGS sequence"/>
</dbReference>
<reference evidence="2" key="4">
    <citation type="submission" date="2023-05" db="EMBL/GenBank/DDBJ databases">
        <title>Efficient inhibition of multidrug-resistant Escherichia coli by a new antibiotic combination.</title>
        <authorList>
            <person name="Lin T."/>
        </authorList>
    </citation>
    <scope>NUCLEOTIDE SEQUENCE</scope>
    <source>
        <strain evidence="2">YmmD45</strain>
    </source>
</reference>
<reference evidence="1" key="3">
    <citation type="submission" date="2020-03" db="EMBL/GenBank/DDBJ databases">
        <authorList>
            <consortium name="NCBI Pathogen Detection Project"/>
        </authorList>
    </citation>
    <scope>NUCLEOTIDE SEQUENCE</scope>
    <source>
        <strain evidence="1">AMC_487</strain>
    </source>
</reference>
<evidence type="ECO:0000313" key="3">
    <source>
        <dbReference type="EMBL" id="RRL51787.1"/>
    </source>
</evidence>
<gene>
    <name evidence="3" type="ORF">DU321_01560</name>
    <name evidence="1" type="ORF">HJQ60_001193</name>
    <name evidence="2" type="ORF">QO046_24785</name>
</gene>
<dbReference type="EMBL" id="JASMQD010000001">
    <property type="protein sequence ID" value="MDK2697494.1"/>
    <property type="molecule type" value="Genomic_DNA"/>
</dbReference>
<evidence type="ECO:0000313" key="2">
    <source>
        <dbReference type="EMBL" id="MDK2697494.1"/>
    </source>
</evidence>
<organism evidence="1">
    <name type="scientific">Escherichia coli</name>
    <dbReference type="NCBI Taxonomy" id="562"/>
    <lineage>
        <taxon>Bacteria</taxon>
        <taxon>Pseudomonadati</taxon>
        <taxon>Pseudomonadota</taxon>
        <taxon>Gammaproteobacteria</taxon>
        <taxon>Enterobacterales</taxon>
        <taxon>Enterobacteriaceae</taxon>
        <taxon>Escherichia</taxon>
    </lineage>
</organism>
<protein>
    <submittedName>
        <fullName evidence="1">Uncharacterized protein</fullName>
    </submittedName>
</protein>
<dbReference type="Proteomes" id="UP000272662">
    <property type="component" value="Unassembled WGS sequence"/>
</dbReference>
<name>A0A148HG71_ECOLX</name>
<dbReference type="EMBL" id="RRVG01000001">
    <property type="protein sequence ID" value="RRL51787.1"/>
    <property type="molecule type" value="Genomic_DNA"/>
</dbReference>
<comment type="caution">
    <text evidence="1">The sequence shown here is derived from an EMBL/GenBank/DDBJ whole genome shotgun (WGS) entry which is preliminary data.</text>
</comment>
<accession>A0A148HG71</accession>
<dbReference type="EMBL" id="DABERK010000005">
    <property type="protein sequence ID" value="HAI5331257.1"/>
    <property type="molecule type" value="Genomic_DNA"/>
</dbReference>
<proteinExistence type="predicted"/>
<reference evidence="3 4" key="2">
    <citation type="submission" date="2018-11" db="EMBL/GenBank/DDBJ databases">
        <title>E. coli isolates of the female bladder.</title>
        <authorList>
            <person name="Garretto A."/>
            <person name="Miller-Ensminger T."/>
            <person name="Wolfe A.J."/>
            <person name="Putonti C."/>
        </authorList>
    </citation>
    <scope>NUCLEOTIDE SEQUENCE [LARGE SCALE GENOMIC DNA]</scope>
    <source>
        <strain evidence="3 4">UMB1727</strain>
    </source>
</reference>
<dbReference type="Proteomes" id="UP000845800">
    <property type="component" value="Unassembled WGS sequence"/>
</dbReference>
<dbReference type="AlphaFoldDB" id="A0A148HG71"/>
<reference evidence="1" key="1">
    <citation type="journal article" date="2018" name="Genome Biol.">
        <title>SKESA: strategic k-mer extension for scrupulous assemblies.</title>
        <authorList>
            <person name="Souvorov A."/>
            <person name="Agarwala R."/>
            <person name="Lipman D.J."/>
        </authorList>
    </citation>
    <scope>NUCLEOTIDE SEQUENCE [LARGE SCALE GENOMIC DNA]</scope>
    <source>
        <strain evidence="1">AMC_487</strain>
    </source>
</reference>
<sequence>MEIKMQDVSVILKLIARGLIDIRTAANSGNAKACFILSDFIHVLPHTANCMVNDGRRYEDVVHDLYERAKIKNMDDWLENALNDIELNQKNHSK</sequence>
<evidence type="ECO:0000313" key="1">
    <source>
        <dbReference type="EMBL" id="HAI5331257.1"/>
    </source>
</evidence>
<evidence type="ECO:0000313" key="4">
    <source>
        <dbReference type="Proteomes" id="UP000272662"/>
    </source>
</evidence>